<evidence type="ECO:0000313" key="3">
    <source>
        <dbReference type="Proteomes" id="UP001432027"/>
    </source>
</evidence>
<evidence type="ECO:0008006" key="4">
    <source>
        <dbReference type="Google" id="ProtNLM"/>
    </source>
</evidence>
<accession>A0AAV5TG36</accession>
<sequence>ERRFAMEEEDVGHLADQVARLKQQFTVISHQMNAIMSRLGVPHCSCGTCASVSAAHPCPQNGSGKPSVPAAPVLNALYERRLAEEHMQAAQAAVTHQAQPIAVVTLDDTGKMDATPSENGSTSTEEEGKEATDAPLINGVCLMAPTPPADVLQPMPNVATNFFSDRSKGGRKSLHCETPEQKIAVAQYASIHGSTQAARKFGIPPSVAAYYHRKLVKAKQMDATAAVISPMLTSGADRDGLDVSVLNPTSAGMRQRGRPKMIGDELYAELVEHLLKKKQENPGAKLAPEMVLEMARAFIAARSPALLKENGGHIELKNSYATKLISCIAEREKEIELNLPAGSLKNVGLTGLRQLGHSPFTMEGQHPGEALMTDMLLAQLVKIQSQAEPMDDYITPEIMTGKALSLDDFLMGATEDDIEDTPSENGHSNGKDLDVDSLLMMAEETPTD</sequence>
<evidence type="ECO:0000256" key="1">
    <source>
        <dbReference type="SAM" id="MobiDB-lite"/>
    </source>
</evidence>
<protein>
    <recommendedName>
        <fullName evidence="4">HTH psq-type domain-containing protein</fullName>
    </recommendedName>
</protein>
<evidence type="ECO:0000313" key="2">
    <source>
        <dbReference type="EMBL" id="GMS92460.1"/>
    </source>
</evidence>
<dbReference type="PANTHER" id="PTHR36522">
    <property type="entry name" value="AT HOOK-CONTAINING PROTEIN ATTF-4"/>
    <property type="match status" value="1"/>
</dbReference>
<dbReference type="PANTHER" id="PTHR36522:SF1">
    <property type="entry name" value="AT HOOK-CONTAINING PROTEIN ATTF-4"/>
    <property type="match status" value="1"/>
</dbReference>
<gene>
    <name evidence="2" type="ORF">PENTCL1PPCAC_14635</name>
</gene>
<comment type="caution">
    <text evidence="2">The sequence shown here is derived from an EMBL/GenBank/DDBJ whole genome shotgun (WGS) entry which is preliminary data.</text>
</comment>
<dbReference type="AlphaFoldDB" id="A0AAV5TG36"/>
<feature type="non-terminal residue" evidence="2">
    <location>
        <position position="1"/>
    </location>
</feature>
<dbReference type="Proteomes" id="UP001432027">
    <property type="component" value="Unassembled WGS sequence"/>
</dbReference>
<feature type="region of interest" description="Disordered" evidence="1">
    <location>
        <begin position="109"/>
        <end position="132"/>
    </location>
</feature>
<proteinExistence type="predicted"/>
<feature type="region of interest" description="Disordered" evidence="1">
    <location>
        <begin position="416"/>
        <end position="448"/>
    </location>
</feature>
<dbReference type="InterPro" id="IPR038839">
    <property type="entry name" value="Attf-4-like"/>
</dbReference>
<reference evidence="2" key="1">
    <citation type="submission" date="2023-10" db="EMBL/GenBank/DDBJ databases">
        <title>Genome assembly of Pristionchus species.</title>
        <authorList>
            <person name="Yoshida K."/>
            <person name="Sommer R.J."/>
        </authorList>
    </citation>
    <scope>NUCLEOTIDE SEQUENCE</scope>
    <source>
        <strain evidence="2">RS0144</strain>
    </source>
</reference>
<dbReference type="EMBL" id="BTSX01000004">
    <property type="protein sequence ID" value="GMS92460.1"/>
    <property type="molecule type" value="Genomic_DNA"/>
</dbReference>
<name>A0AAV5TG36_9BILA</name>
<organism evidence="2 3">
    <name type="scientific">Pristionchus entomophagus</name>
    <dbReference type="NCBI Taxonomy" id="358040"/>
    <lineage>
        <taxon>Eukaryota</taxon>
        <taxon>Metazoa</taxon>
        <taxon>Ecdysozoa</taxon>
        <taxon>Nematoda</taxon>
        <taxon>Chromadorea</taxon>
        <taxon>Rhabditida</taxon>
        <taxon>Rhabditina</taxon>
        <taxon>Diplogasteromorpha</taxon>
        <taxon>Diplogasteroidea</taxon>
        <taxon>Neodiplogasteridae</taxon>
        <taxon>Pristionchus</taxon>
    </lineage>
</organism>
<keyword evidence="3" id="KW-1185">Reference proteome</keyword>